<feature type="chain" id="PRO_5019082372" evidence="5">
    <location>
        <begin position="26"/>
        <end position="330"/>
    </location>
</feature>
<dbReference type="Proteomes" id="UP000284547">
    <property type="component" value="Unassembled WGS sequence"/>
</dbReference>
<dbReference type="InterPro" id="IPR050330">
    <property type="entry name" value="Bact_OuterMem_StrucFunc"/>
</dbReference>
<gene>
    <name evidence="7" type="ORF">D1012_00580</name>
</gene>
<dbReference type="SUPFAM" id="SSF103088">
    <property type="entry name" value="OmpA-like"/>
    <property type="match status" value="1"/>
</dbReference>
<organism evidence="7 8">
    <name type="scientific">Pseudotabrizicola alkalilacus</name>
    <dbReference type="NCBI Taxonomy" id="2305252"/>
    <lineage>
        <taxon>Bacteria</taxon>
        <taxon>Pseudomonadati</taxon>
        <taxon>Pseudomonadota</taxon>
        <taxon>Alphaproteobacteria</taxon>
        <taxon>Rhodobacterales</taxon>
        <taxon>Paracoccaceae</taxon>
        <taxon>Pseudotabrizicola</taxon>
    </lineage>
</organism>
<evidence type="ECO:0000256" key="5">
    <source>
        <dbReference type="SAM" id="SignalP"/>
    </source>
</evidence>
<evidence type="ECO:0000256" key="3">
    <source>
        <dbReference type="ARBA" id="ARBA00023237"/>
    </source>
</evidence>
<evidence type="ECO:0000256" key="4">
    <source>
        <dbReference type="PROSITE-ProRule" id="PRU00473"/>
    </source>
</evidence>
<feature type="domain" description="OmpA-like" evidence="6">
    <location>
        <begin position="212"/>
        <end position="327"/>
    </location>
</feature>
<dbReference type="PANTHER" id="PTHR30329">
    <property type="entry name" value="STATOR ELEMENT OF FLAGELLAR MOTOR COMPLEX"/>
    <property type="match status" value="1"/>
</dbReference>
<name>A0A411Z6M0_9RHOB</name>
<dbReference type="RefSeq" id="WP_118149408.1">
    <property type="nucleotide sequence ID" value="NZ_QWEY01000001.1"/>
</dbReference>
<evidence type="ECO:0000313" key="8">
    <source>
        <dbReference type="Proteomes" id="UP000284547"/>
    </source>
</evidence>
<sequence length="330" mass="34658">MKRSGTPLIAALALWLVATAGLAQALTLDMPFAAVPSEGKTETLTSYALPIGGFVGGLLPTRMVEGTLQQTAWRIDAPGATTLELLMPLRAQLQKDGFETVFECEAVACGGFDFRYGTVILPEPEMHVDLGDFRYYAAERGAEVVSLIVSRTAAAGFVQMIHIGGEVSAPPLLSGSTMTAPANPSGSLPVPLLPDDGATVPTADLGARLLTGGAVALEDLVFASGSSALAEGRYESLTALADWMRQNPALSVALVGHTDASGGLEGNIALSRKRADAVRQYLIRTEDIPAAQMEAQGVGYLSPRASNLNDAGRERNRRVEVMVTSTQFTP</sequence>
<evidence type="ECO:0000313" key="7">
    <source>
        <dbReference type="EMBL" id="RGP38662.1"/>
    </source>
</evidence>
<dbReference type="InterPro" id="IPR006665">
    <property type="entry name" value="OmpA-like"/>
</dbReference>
<dbReference type="PANTHER" id="PTHR30329:SF21">
    <property type="entry name" value="LIPOPROTEIN YIAD-RELATED"/>
    <property type="match status" value="1"/>
</dbReference>
<comment type="caution">
    <text evidence="7">The sequence shown here is derived from an EMBL/GenBank/DDBJ whole genome shotgun (WGS) entry which is preliminary data.</text>
</comment>
<evidence type="ECO:0000256" key="2">
    <source>
        <dbReference type="ARBA" id="ARBA00023136"/>
    </source>
</evidence>
<keyword evidence="5" id="KW-0732">Signal</keyword>
<evidence type="ECO:0000259" key="6">
    <source>
        <dbReference type="PROSITE" id="PS51123"/>
    </source>
</evidence>
<dbReference type="InterPro" id="IPR036737">
    <property type="entry name" value="OmpA-like_sf"/>
</dbReference>
<dbReference type="GO" id="GO:0009279">
    <property type="term" value="C:cell outer membrane"/>
    <property type="evidence" value="ECO:0007669"/>
    <property type="project" value="UniProtKB-SubCell"/>
</dbReference>
<accession>A0A411Z6M0</accession>
<protein>
    <submittedName>
        <fullName evidence="7">OmpA family protein</fullName>
    </submittedName>
</protein>
<keyword evidence="8" id="KW-1185">Reference proteome</keyword>
<dbReference type="PRINTS" id="PR01021">
    <property type="entry name" value="OMPADOMAIN"/>
</dbReference>
<feature type="signal peptide" evidence="5">
    <location>
        <begin position="1"/>
        <end position="25"/>
    </location>
</feature>
<reference evidence="7 8" key="1">
    <citation type="submission" date="2018-08" db="EMBL/GenBank/DDBJ databases">
        <title>Flavobacterium tibetense sp. nov., isolated from a wetland YonghuCo on Tibetan Plateau.</title>
        <authorList>
            <person name="Phurbu D."/>
            <person name="Lu H."/>
            <person name="Xing P."/>
        </authorList>
    </citation>
    <scope>NUCLEOTIDE SEQUENCE [LARGE SCALE GENOMIC DNA]</scope>
    <source>
        <strain evidence="7 8">DJC</strain>
    </source>
</reference>
<dbReference type="AlphaFoldDB" id="A0A411Z6M0"/>
<proteinExistence type="predicted"/>
<keyword evidence="3" id="KW-0998">Cell outer membrane</keyword>
<dbReference type="OrthoDB" id="9792021at2"/>
<dbReference type="PROSITE" id="PS51123">
    <property type="entry name" value="OMPA_2"/>
    <property type="match status" value="1"/>
</dbReference>
<dbReference type="Pfam" id="PF00691">
    <property type="entry name" value="OmpA"/>
    <property type="match status" value="1"/>
</dbReference>
<dbReference type="EMBL" id="QWEY01000001">
    <property type="protein sequence ID" value="RGP38662.1"/>
    <property type="molecule type" value="Genomic_DNA"/>
</dbReference>
<comment type="subcellular location">
    <subcellularLocation>
        <location evidence="1">Cell outer membrane</location>
    </subcellularLocation>
</comment>
<dbReference type="Gene3D" id="3.30.1330.60">
    <property type="entry name" value="OmpA-like domain"/>
    <property type="match status" value="1"/>
</dbReference>
<keyword evidence="2 4" id="KW-0472">Membrane</keyword>
<dbReference type="InterPro" id="IPR006664">
    <property type="entry name" value="OMP_bac"/>
</dbReference>
<evidence type="ECO:0000256" key="1">
    <source>
        <dbReference type="ARBA" id="ARBA00004442"/>
    </source>
</evidence>
<dbReference type="CDD" id="cd07185">
    <property type="entry name" value="OmpA_C-like"/>
    <property type="match status" value="1"/>
</dbReference>